<comment type="caution">
    <text evidence="1">The sequence shown here is derived from an EMBL/GenBank/DDBJ whole genome shotgun (WGS) entry which is preliminary data.</text>
</comment>
<dbReference type="EMBL" id="QPFP01000139">
    <property type="protein sequence ID" value="TEB20437.1"/>
    <property type="molecule type" value="Genomic_DNA"/>
</dbReference>
<evidence type="ECO:0000313" key="2">
    <source>
        <dbReference type="Proteomes" id="UP000298030"/>
    </source>
</evidence>
<dbReference type="AlphaFoldDB" id="A0A4Y7SH22"/>
<dbReference type="OrthoDB" id="10587980at2759"/>
<name>A0A4Y7SH22_COPMI</name>
<keyword evidence="2" id="KW-1185">Reference proteome</keyword>
<dbReference type="Proteomes" id="UP000298030">
    <property type="component" value="Unassembled WGS sequence"/>
</dbReference>
<sequence>MAPPLANEILQHIIEKLAEGPQDDWLHALLPTSQKHIFKSVTLYSHPTDTYGGAATPIRATITVTIKINCKKTRLFVRTMAENPHLGSSVRKSGFVLRAIRQLPNVECLCVGIYNLPSNAGTIGIWLDSLLGFPLESLRAAEGLKTLVLREIAHAPGEYGLPPDALSFIPKLENLVCDRSSLEDGVSYCLAMEASRESRIILSRVRKVELRLSEEDIQEEHLHPASFKTLTHLSLGIGTSLFKQGHWQGGLTILDPYLGLCDTLLANFVALETLKINLVFQGSLDAHVASSFGAQWGEL</sequence>
<proteinExistence type="predicted"/>
<evidence type="ECO:0000313" key="1">
    <source>
        <dbReference type="EMBL" id="TEB20437.1"/>
    </source>
</evidence>
<gene>
    <name evidence="1" type="ORF">FA13DRAFT_1717702</name>
</gene>
<organism evidence="1 2">
    <name type="scientific">Coprinellus micaceus</name>
    <name type="common">Glistening ink-cap mushroom</name>
    <name type="synonym">Coprinus micaceus</name>
    <dbReference type="NCBI Taxonomy" id="71717"/>
    <lineage>
        <taxon>Eukaryota</taxon>
        <taxon>Fungi</taxon>
        <taxon>Dikarya</taxon>
        <taxon>Basidiomycota</taxon>
        <taxon>Agaricomycotina</taxon>
        <taxon>Agaricomycetes</taxon>
        <taxon>Agaricomycetidae</taxon>
        <taxon>Agaricales</taxon>
        <taxon>Agaricineae</taxon>
        <taxon>Psathyrellaceae</taxon>
        <taxon>Coprinellus</taxon>
    </lineage>
</organism>
<reference evidence="1 2" key="1">
    <citation type="journal article" date="2019" name="Nat. Ecol. Evol.">
        <title>Megaphylogeny resolves global patterns of mushroom evolution.</title>
        <authorList>
            <person name="Varga T."/>
            <person name="Krizsan K."/>
            <person name="Foldi C."/>
            <person name="Dima B."/>
            <person name="Sanchez-Garcia M."/>
            <person name="Sanchez-Ramirez S."/>
            <person name="Szollosi G.J."/>
            <person name="Szarkandi J.G."/>
            <person name="Papp V."/>
            <person name="Albert L."/>
            <person name="Andreopoulos W."/>
            <person name="Angelini C."/>
            <person name="Antonin V."/>
            <person name="Barry K.W."/>
            <person name="Bougher N.L."/>
            <person name="Buchanan P."/>
            <person name="Buyck B."/>
            <person name="Bense V."/>
            <person name="Catcheside P."/>
            <person name="Chovatia M."/>
            <person name="Cooper J."/>
            <person name="Damon W."/>
            <person name="Desjardin D."/>
            <person name="Finy P."/>
            <person name="Geml J."/>
            <person name="Haridas S."/>
            <person name="Hughes K."/>
            <person name="Justo A."/>
            <person name="Karasinski D."/>
            <person name="Kautmanova I."/>
            <person name="Kiss B."/>
            <person name="Kocsube S."/>
            <person name="Kotiranta H."/>
            <person name="LaButti K.M."/>
            <person name="Lechner B.E."/>
            <person name="Liimatainen K."/>
            <person name="Lipzen A."/>
            <person name="Lukacs Z."/>
            <person name="Mihaltcheva S."/>
            <person name="Morgado L.N."/>
            <person name="Niskanen T."/>
            <person name="Noordeloos M.E."/>
            <person name="Ohm R.A."/>
            <person name="Ortiz-Santana B."/>
            <person name="Ovrebo C."/>
            <person name="Racz N."/>
            <person name="Riley R."/>
            <person name="Savchenko A."/>
            <person name="Shiryaev A."/>
            <person name="Soop K."/>
            <person name="Spirin V."/>
            <person name="Szebenyi C."/>
            <person name="Tomsovsky M."/>
            <person name="Tulloss R.E."/>
            <person name="Uehling J."/>
            <person name="Grigoriev I.V."/>
            <person name="Vagvolgyi C."/>
            <person name="Papp T."/>
            <person name="Martin F.M."/>
            <person name="Miettinen O."/>
            <person name="Hibbett D.S."/>
            <person name="Nagy L.G."/>
        </authorList>
    </citation>
    <scope>NUCLEOTIDE SEQUENCE [LARGE SCALE GENOMIC DNA]</scope>
    <source>
        <strain evidence="1 2">FP101781</strain>
    </source>
</reference>
<accession>A0A4Y7SH22</accession>
<protein>
    <submittedName>
        <fullName evidence="1">Uncharacterized protein</fullName>
    </submittedName>
</protein>